<sequence length="390" mass="43254">MSSSLNDVKLPLPKFIKLLTSNNVPVPKAMAITGKIYKEFSTPSLLATLTDLKLKVAGIDDKEDRKMTLAAMKKSGYLPIDPVRKKLASEASTESSTAGPSTPQAPITTVEKITTPTKRKRKRVEEENEFLPNGPVDEAADIGSLEFNEILDEEAIKTKSTTINRAPLMTAWATMVAERMGFQREEALSIASVYTEMNAMSKGVSLGIYKTQDQQKRLDAVKGGSQPYVELMGRRPLLYLSETNQWRALTDSSPTKPSVAFSYISRSFRQTTPYIIGALRLLAESYSSQEINNKAWALYCDFRPLREGWGERSEVRCDKILGLRNVSNDNAGSAASKQTPGDLIHYEAATGENSVEDYGVKSKKPKEMTLEEYEAALDEDHTFDDVDLDI</sequence>
<evidence type="ECO:0000313" key="2">
    <source>
        <dbReference type="EMBL" id="KAK7470565.1"/>
    </source>
</evidence>
<evidence type="ECO:0000313" key="3">
    <source>
        <dbReference type="Proteomes" id="UP001498398"/>
    </source>
</evidence>
<dbReference type="Proteomes" id="UP001498398">
    <property type="component" value="Unassembled WGS sequence"/>
</dbReference>
<name>A0ABR1K0L6_9AGAR</name>
<organism evidence="2 3">
    <name type="scientific">Marasmiellus scandens</name>
    <dbReference type="NCBI Taxonomy" id="2682957"/>
    <lineage>
        <taxon>Eukaryota</taxon>
        <taxon>Fungi</taxon>
        <taxon>Dikarya</taxon>
        <taxon>Basidiomycota</taxon>
        <taxon>Agaricomycotina</taxon>
        <taxon>Agaricomycetes</taxon>
        <taxon>Agaricomycetidae</taxon>
        <taxon>Agaricales</taxon>
        <taxon>Marasmiineae</taxon>
        <taxon>Omphalotaceae</taxon>
        <taxon>Marasmiellus</taxon>
    </lineage>
</organism>
<gene>
    <name evidence="2" type="ORF">VKT23_001989</name>
</gene>
<keyword evidence="3" id="KW-1185">Reference proteome</keyword>
<evidence type="ECO:0000256" key="1">
    <source>
        <dbReference type="SAM" id="MobiDB-lite"/>
    </source>
</evidence>
<dbReference type="EMBL" id="JBANRG010000002">
    <property type="protein sequence ID" value="KAK7470565.1"/>
    <property type="molecule type" value="Genomic_DNA"/>
</dbReference>
<proteinExistence type="predicted"/>
<comment type="caution">
    <text evidence="2">The sequence shown here is derived from an EMBL/GenBank/DDBJ whole genome shotgun (WGS) entry which is preliminary data.</text>
</comment>
<reference evidence="2 3" key="1">
    <citation type="submission" date="2024-01" db="EMBL/GenBank/DDBJ databases">
        <title>A draft genome for the cacao thread blight pathogen Marasmiellus scandens.</title>
        <authorList>
            <person name="Baruah I.K."/>
            <person name="Leung J."/>
            <person name="Bukari Y."/>
            <person name="Amoako-Attah I."/>
            <person name="Meinhardt L.W."/>
            <person name="Bailey B.A."/>
            <person name="Cohen S.P."/>
        </authorList>
    </citation>
    <scope>NUCLEOTIDE SEQUENCE [LARGE SCALE GENOMIC DNA]</scope>
    <source>
        <strain evidence="2 3">GH-19</strain>
    </source>
</reference>
<accession>A0ABR1K0L6</accession>
<feature type="region of interest" description="Disordered" evidence="1">
    <location>
        <begin position="88"/>
        <end position="138"/>
    </location>
</feature>
<protein>
    <submittedName>
        <fullName evidence="2">Uncharacterized protein</fullName>
    </submittedName>
</protein>
<feature type="compositionally biased region" description="Low complexity" evidence="1">
    <location>
        <begin position="89"/>
        <end position="102"/>
    </location>
</feature>